<keyword evidence="2" id="KW-0804">Transcription</keyword>
<evidence type="ECO:0000256" key="2">
    <source>
        <dbReference type="ARBA" id="ARBA00023163"/>
    </source>
</evidence>
<evidence type="ECO:0000259" key="3">
    <source>
        <dbReference type="Pfam" id="PF16509"/>
    </source>
</evidence>
<keyword evidence="5" id="KW-1185">Reference proteome</keyword>
<dbReference type="RefSeq" id="WP_341428624.1">
    <property type="nucleotide sequence ID" value="NZ_JBBUTG010000026.1"/>
</dbReference>
<evidence type="ECO:0000313" key="5">
    <source>
        <dbReference type="Proteomes" id="UP001371218"/>
    </source>
</evidence>
<dbReference type="Pfam" id="PF16509">
    <property type="entry name" value="KORA"/>
    <property type="match status" value="1"/>
</dbReference>
<proteinExistence type="predicted"/>
<keyword evidence="4" id="KW-0238">DNA-binding</keyword>
<evidence type="ECO:0000313" key="4">
    <source>
        <dbReference type="EMBL" id="MEK8034196.1"/>
    </source>
</evidence>
<organism evidence="4 5">
    <name type="scientific">Ideonella lacteola</name>
    <dbReference type="NCBI Taxonomy" id="2984193"/>
    <lineage>
        <taxon>Bacteria</taxon>
        <taxon>Pseudomonadati</taxon>
        <taxon>Pseudomonadota</taxon>
        <taxon>Betaproteobacteria</taxon>
        <taxon>Burkholderiales</taxon>
        <taxon>Sphaerotilaceae</taxon>
        <taxon>Ideonella</taxon>
    </lineage>
</organism>
<dbReference type="Proteomes" id="UP001371218">
    <property type="component" value="Unassembled WGS sequence"/>
</dbReference>
<comment type="caution">
    <text evidence="4">The sequence shown here is derived from an EMBL/GenBank/DDBJ whole genome shotgun (WGS) entry which is preliminary data.</text>
</comment>
<feature type="domain" description="TrfB transcriptional repressor protein" evidence="3">
    <location>
        <begin position="3"/>
        <end position="62"/>
    </location>
</feature>
<sequence length="68" mass="7798">MKMTEAQFDCIAELIRSKDPARQGARLVLLHDVPNAEAARSVGVTPQSVHRATKRFVEVHERLRRLYK</sequence>
<dbReference type="InterPro" id="IPR053721">
    <property type="entry name" value="Fimbrial_Adhesin_Reg"/>
</dbReference>
<dbReference type="Gene3D" id="1.10.10.2690">
    <property type="match status" value="1"/>
</dbReference>
<gene>
    <name evidence="4" type="ORF">AACH06_25500</name>
</gene>
<evidence type="ECO:0000256" key="1">
    <source>
        <dbReference type="ARBA" id="ARBA00023015"/>
    </source>
</evidence>
<protein>
    <submittedName>
        <fullName evidence="4">TrfB-related DNA-binding protein</fullName>
    </submittedName>
</protein>
<keyword evidence="1" id="KW-0805">Transcription regulation</keyword>
<reference evidence="4 5" key="1">
    <citation type="submission" date="2024-04" db="EMBL/GenBank/DDBJ databases">
        <title>Novel species of the genus Ideonella isolated from streams.</title>
        <authorList>
            <person name="Lu H."/>
        </authorList>
    </citation>
    <scope>NUCLEOTIDE SEQUENCE [LARGE SCALE GENOMIC DNA]</scope>
    <source>
        <strain evidence="4 5">DXS29W</strain>
    </source>
</reference>
<dbReference type="EMBL" id="JBBUTG010000026">
    <property type="protein sequence ID" value="MEK8034196.1"/>
    <property type="molecule type" value="Genomic_DNA"/>
</dbReference>
<accession>A0ABU9BW42</accession>
<dbReference type="InterPro" id="IPR032428">
    <property type="entry name" value="TrfB"/>
</dbReference>
<dbReference type="GO" id="GO:0003677">
    <property type="term" value="F:DNA binding"/>
    <property type="evidence" value="ECO:0007669"/>
    <property type="project" value="UniProtKB-KW"/>
</dbReference>
<name>A0ABU9BW42_9BURK</name>